<proteinExistence type="predicted"/>
<dbReference type="AlphaFoldDB" id="A0AAV7HR12"/>
<keyword evidence="3" id="KW-1185">Reference proteome</keyword>
<evidence type="ECO:0000313" key="3">
    <source>
        <dbReference type="Proteomes" id="UP000775213"/>
    </source>
</evidence>
<accession>A0AAV7HR12</accession>
<feature type="compositionally biased region" description="Polar residues" evidence="1">
    <location>
        <begin position="22"/>
        <end position="31"/>
    </location>
</feature>
<feature type="region of interest" description="Disordered" evidence="1">
    <location>
        <begin position="1"/>
        <end position="73"/>
    </location>
</feature>
<comment type="caution">
    <text evidence="2">The sequence shown here is derived from an EMBL/GenBank/DDBJ whole genome shotgun (WGS) entry which is preliminary data.</text>
</comment>
<evidence type="ECO:0000256" key="1">
    <source>
        <dbReference type="SAM" id="MobiDB-lite"/>
    </source>
</evidence>
<name>A0AAV7HR12_DENCH</name>
<organism evidence="2 3">
    <name type="scientific">Dendrobium chrysotoxum</name>
    <name type="common">Orchid</name>
    <dbReference type="NCBI Taxonomy" id="161865"/>
    <lineage>
        <taxon>Eukaryota</taxon>
        <taxon>Viridiplantae</taxon>
        <taxon>Streptophyta</taxon>
        <taxon>Embryophyta</taxon>
        <taxon>Tracheophyta</taxon>
        <taxon>Spermatophyta</taxon>
        <taxon>Magnoliopsida</taxon>
        <taxon>Liliopsida</taxon>
        <taxon>Asparagales</taxon>
        <taxon>Orchidaceae</taxon>
        <taxon>Epidendroideae</taxon>
        <taxon>Malaxideae</taxon>
        <taxon>Dendrobiinae</taxon>
        <taxon>Dendrobium</taxon>
    </lineage>
</organism>
<sequence>MSNINEGAEVVTHSERTPVVGSDQNVATSDLTGRELRLRSEVKQQRRSQGGEVPSQRANSPGQRNSDEEQLVAPDDELLNNRCLPYLMLALRIHLKLLQQLRRVMLMKILVAKVMLVMSLRRNIRVA</sequence>
<feature type="compositionally biased region" description="Basic and acidic residues" evidence="1">
    <location>
        <begin position="32"/>
        <end position="44"/>
    </location>
</feature>
<reference evidence="2 3" key="1">
    <citation type="journal article" date="2021" name="Hortic Res">
        <title>Chromosome-scale assembly of the Dendrobium chrysotoxum genome enhances the understanding of orchid evolution.</title>
        <authorList>
            <person name="Zhang Y."/>
            <person name="Zhang G.Q."/>
            <person name="Zhang D."/>
            <person name="Liu X.D."/>
            <person name="Xu X.Y."/>
            <person name="Sun W.H."/>
            <person name="Yu X."/>
            <person name="Zhu X."/>
            <person name="Wang Z.W."/>
            <person name="Zhao X."/>
            <person name="Zhong W.Y."/>
            <person name="Chen H."/>
            <person name="Yin W.L."/>
            <person name="Huang T."/>
            <person name="Niu S.C."/>
            <person name="Liu Z.J."/>
        </authorList>
    </citation>
    <scope>NUCLEOTIDE SEQUENCE [LARGE SCALE GENOMIC DNA]</scope>
    <source>
        <strain evidence="2">Lindl</strain>
    </source>
</reference>
<protein>
    <submittedName>
        <fullName evidence="2">Uncharacterized protein</fullName>
    </submittedName>
</protein>
<evidence type="ECO:0000313" key="2">
    <source>
        <dbReference type="EMBL" id="KAH0470605.1"/>
    </source>
</evidence>
<dbReference type="Proteomes" id="UP000775213">
    <property type="component" value="Unassembled WGS sequence"/>
</dbReference>
<gene>
    <name evidence="2" type="ORF">IEQ34_000328</name>
</gene>
<dbReference type="EMBL" id="JAGFBR010000001">
    <property type="protein sequence ID" value="KAH0470605.1"/>
    <property type="molecule type" value="Genomic_DNA"/>
</dbReference>